<dbReference type="AlphaFoldDB" id="A0A4R3JW41"/>
<sequence>MKHLTPKETHAFLQAQPDAVFIDCRSEFEYLFVGHPVGAILIPWYEGVNWDINPRFLGEVRMAASHHRPVILICRSGNRSREAGEFLEQNGFTEVYNVLYGFEGELDEHHRRSTKNGWRFDGLPWEQC</sequence>
<dbReference type="InterPro" id="IPR001763">
    <property type="entry name" value="Rhodanese-like_dom"/>
</dbReference>
<dbReference type="SUPFAM" id="SSF52821">
    <property type="entry name" value="Rhodanese/Cell cycle control phosphatase"/>
    <property type="match status" value="1"/>
</dbReference>
<reference evidence="2 3" key="1">
    <citation type="submission" date="2019-03" db="EMBL/GenBank/DDBJ databases">
        <title>Genomic Encyclopedia of Type Strains, Phase IV (KMG-IV): sequencing the most valuable type-strain genomes for metagenomic binning, comparative biology and taxonomic classification.</title>
        <authorList>
            <person name="Goeker M."/>
        </authorList>
    </citation>
    <scope>NUCLEOTIDE SEQUENCE [LARGE SCALE GENOMIC DNA]</scope>
    <source>
        <strain evidence="2 3">DSM 103923</strain>
    </source>
</reference>
<dbReference type="RefSeq" id="WP_126463485.1">
    <property type="nucleotide sequence ID" value="NZ_AP018721.1"/>
</dbReference>
<dbReference type="GO" id="GO:0016740">
    <property type="term" value="F:transferase activity"/>
    <property type="evidence" value="ECO:0007669"/>
    <property type="project" value="UniProtKB-KW"/>
</dbReference>
<evidence type="ECO:0000313" key="3">
    <source>
        <dbReference type="Proteomes" id="UP000295135"/>
    </source>
</evidence>
<organism evidence="2 3">
    <name type="scientific">Sulfuritortus calidifontis</name>
    <dbReference type="NCBI Taxonomy" id="1914471"/>
    <lineage>
        <taxon>Bacteria</taxon>
        <taxon>Pseudomonadati</taxon>
        <taxon>Pseudomonadota</taxon>
        <taxon>Betaproteobacteria</taxon>
        <taxon>Nitrosomonadales</taxon>
        <taxon>Thiobacillaceae</taxon>
        <taxon>Sulfuritortus</taxon>
    </lineage>
</organism>
<keyword evidence="3" id="KW-1185">Reference proteome</keyword>
<dbReference type="Pfam" id="PF00581">
    <property type="entry name" value="Rhodanese"/>
    <property type="match status" value="1"/>
</dbReference>
<feature type="domain" description="Rhodanese" evidence="1">
    <location>
        <begin position="15"/>
        <end position="114"/>
    </location>
</feature>
<dbReference type="SMART" id="SM00450">
    <property type="entry name" value="RHOD"/>
    <property type="match status" value="1"/>
</dbReference>
<dbReference type="PANTHER" id="PTHR45431">
    <property type="entry name" value="RHODANESE-LIKE DOMAIN-CONTAINING PROTEIN 15, CHLOROPLASTIC"/>
    <property type="match status" value="1"/>
</dbReference>
<proteinExistence type="predicted"/>
<evidence type="ECO:0000313" key="2">
    <source>
        <dbReference type="EMBL" id="TCS72426.1"/>
    </source>
</evidence>
<name>A0A4R3JW41_9PROT</name>
<dbReference type="Proteomes" id="UP000295135">
    <property type="component" value="Unassembled WGS sequence"/>
</dbReference>
<dbReference type="Gene3D" id="3.40.250.10">
    <property type="entry name" value="Rhodanese-like domain"/>
    <property type="match status" value="1"/>
</dbReference>
<keyword evidence="2" id="KW-0808">Transferase</keyword>
<dbReference type="OrthoDB" id="9815890at2"/>
<dbReference type="CDD" id="cd01522">
    <property type="entry name" value="RHOD_1"/>
    <property type="match status" value="1"/>
</dbReference>
<dbReference type="InterPro" id="IPR036873">
    <property type="entry name" value="Rhodanese-like_dom_sf"/>
</dbReference>
<dbReference type="PANTHER" id="PTHR45431:SF3">
    <property type="entry name" value="RHODANESE-LIKE DOMAIN-CONTAINING PROTEIN 15, CHLOROPLASTIC"/>
    <property type="match status" value="1"/>
</dbReference>
<accession>A0A4R3JW41</accession>
<protein>
    <submittedName>
        <fullName evidence="2">Thiosulfate sulfurtransferase</fullName>
    </submittedName>
</protein>
<comment type="caution">
    <text evidence="2">The sequence shown here is derived from an EMBL/GenBank/DDBJ whole genome shotgun (WGS) entry which is preliminary data.</text>
</comment>
<dbReference type="InterPro" id="IPR052367">
    <property type="entry name" value="Thiosulfate_ST/Rhodanese-like"/>
</dbReference>
<gene>
    <name evidence="2" type="ORF">EDC61_10580</name>
</gene>
<dbReference type="PROSITE" id="PS50206">
    <property type="entry name" value="RHODANESE_3"/>
    <property type="match status" value="1"/>
</dbReference>
<dbReference type="EMBL" id="SLZY01000005">
    <property type="protein sequence ID" value="TCS72426.1"/>
    <property type="molecule type" value="Genomic_DNA"/>
</dbReference>
<evidence type="ECO:0000259" key="1">
    <source>
        <dbReference type="PROSITE" id="PS50206"/>
    </source>
</evidence>